<dbReference type="PANTHER" id="PTHR48029:SF1">
    <property type="entry name" value="NUCLEOLAR PROTEIN 8"/>
    <property type="match status" value="1"/>
</dbReference>
<evidence type="ECO:0000256" key="2">
    <source>
        <dbReference type="PROSITE-ProRule" id="PRU00176"/>
    </source>
</evidence>
<protein>
    <recommendedName>
        <fullName evidence="4">RRM domain-containing protein</fullName>
    </recommendedName>
</protein>
<keyword evidence="1 2" id="KW-0694">RNA-binding</keyword>
<dbReference type="EMBL" id="JANEYG010000244">
    <property type="protein sequence ID" value="KAJ8910786.1"/>
    <property type="molecule type" value="Genomic_DNA"/>
</dbReference>
<evidence type="ECO:0000256" key="3">
    <source>
        <dbReference type="SAM" id="MobiDB-lite"/>
    </source>
</evidence>
<feature type="region of interest" description="Disordered" evidence="3">
    <location>
        <begin position="406"/>
        <end position="447"/>
    </location>
</feature>
<dbReference type="Pfam" id="PF00076">
    <property type="entry name" value="RRM_1"/>
    <property type="match status" value="1"/>
</dbReference>
<keyword evidence="6" id="KW-1185">Reference proteome</keyword>
<dbReference type="AlphaFoldDB" id="A0AAV8V9A8"/>
<feature type="region of interest" description="Disordered" evidence="3">
    <location>
        <begin position="135"/>
        <end position="171"/>
    </location>
</feature>
<dbReference type="Proteomes" id="UP001159042">
    <property type="component" value="Unassembled WGS sequence"/>
</dbReference>
<sequence length="650" mass="75841">MLVKEKRIFIQDFPETVTEEQLRSALNSYGNVTAVDIKERKELGLKNTSLFFAYVNVQIDDKKLQECFRDFTRGKWFDQHIALQIARESFLDRLKREREDTEVSKKDKNVDAASSEHRTNELFLTNVPKKRKIEGSTKCKGNENEKVSVSPSGKDVKDKKNHKTKSESTVLETAKEEQDYFESNETLNIVIKNNKGKIDTKNLKIESVGKSPVAIINKSKSKPDVNTSESNLKRLQSLSNFKKTHKAQKSLIQQALSNIDGNSTRKIIFDDTDNTVSHSTLNQITDKAKLSLFDDEPQEDDFEPNFETKEQFQGEHGQKLLELQTRYKNDKRFTLDARFLESEEQNESNFHSEDPEELSLLEEKEKEYEILGDILGKRVSSKLKHKTDSKSEKKVMLRFDPTQPEHAKFELKTEAKKAKSKDKRDKFDSDKVDDKRREETEAPQPSKEVFYKVTEDLKDSFKGKQEFSLLGVFGRANEEGIFSDYLCNIFPDYCLLFLNIILEQPEENDSKTITSIPSNFMEERNPFRYDSSDDEDETDNVLHKEKTQQVEISTEVDRAKPLDRNSFWSEPFFLLMMIIAYKRELILLKKMCTKDDSEFIKLRRNVKEIVRAKVRNNQRKNRPFKKKLGGNKKRKMLRIKKSLEEVVFKE</sequence>
<proteinExistence type="predicted"/>
<evidence type="ECO:0000313" key="6">
    <source>
        <dbReference type="Proteomes" id="UP001159042"/>
    </source>
</evidence>
<dbReference type="InterPro" id="IPR000504">
    <property type="entry name" value="RRM_dom"/>
</dbReference>
<feature type="compositionally biased region" description="Basic and acidic residues" evidence="3">
    <location>
        <begin position="135"/>
        <end position="146"/>
    </location>
</feature>
<feature type="non-terminal residue" evidence="5">
    <location>
        <position position="650"/>
    </location>
</feature>
<feature type="domain" description="RRM" evidence="4">
    <location>
        <begin position="6"/>
        <end position="88"/>
    </location>
</feature>
<dbReference type="InterPro" id="IPR012677">
    <property type="entry name" value="Nucleotide-bd_a/b_plait_sf"/>
</dbReference>
<gene>
    <name evidence="5" type="ORF">NQ315_015127</name>
</gene>
<feature type="region of interest" description="Disordered" evidence="3">
    <location>
        <begin position="97"/>
        <end position="117"/>
    </location>
</feature>
<dbReference type="PROSITE" id="PS50102">
    <property type="entry name" value="RRM"/>
    <property type="match status" value="1"/>
</dbReference>
<dbReference type="InterPro" id="IPR035979">
    <property type="entry name" value="RBD_domain_sf"/>
</dbReference>
<evidence type="ECO:0000256" key="1">
    <source>
        <dbReference type="ARBA" id="ARBA00022884"/>
    </source>
</evidence>
<accession>A0AAV8V9A8</accession>
<evidence type="ECO:0000313" key="5">
    <source>
        <dbReference type="EMBL" id="KAJ8910786.1"/>
    </source>
</evidence>
<reference evidence="5 6" key="1">
    <citation type="journal article" date="2023" name="Insect Mol. Biol.">
        <title>Genome sequencing provides insights into the evolution of gene families encoding plant cell wall-degrading enzymes in longhorned beetles.</title>
        <authorList>
            <person name="Shin N.R."/>
            <person name="Okamura Y."/>
            <person name="Kirsch R."/>
            <person name="Pauchet Y."/>
        </authorList>
    </citation>
    <scope>NUCLEOTIDE SEQUENCE [LARGE SCALE GENOMIC DNA]</scope>
    <source>
        <strain evidence="5">EAD_L_NR</strain>
    </source>
</reference>
<organism evidence="5 6">
    <name type="scientific">Exocentrus adspersus</name>
    <dbReference type="NCBI Taxonomy" id="1586481"/>
    <lineage>
        <taxon>Eukaryota</taxon>
        <taxon>Metazoa</taxon>
        <taxon>Ecdysozoa</taxon>
        <taxon>Arthropoda</taxon>
        <taxon>Hexapoda</taxon>
        <taxon>Insecta</taxon>
        <taxon>Pterygota</taxon>
        <taxon>Neoptera</taxon>
        <taxon>Endopterygota</taxon>
        <taxon>Coleoptera</taxon>
        <taxon>Polyphaga</taxon>
        <taxon>Cucujiformia</taxon>
        <taxon>Chrysomeloidea</taxon>
        <taxon>Cerambycidae</taxon>
        <taxon>Lamiinae</taxon>
        <taxon>Acanthocinini</taxon>
        <taxon>Exocentrus</taxon>
    </lineage>
</organism>
<feature type="compositionally biased region" description="Basic and acidic residues" evidence="3">
    <location>
        <begin position="406"/>
        <end position="440"/>
    </location>
</feature>
<evidence type="ECO:0000259" key="4">
    <source>
        <dbReference type="PROSITE" id="PS50102"/>
    </source>
</evidence>
<comment type="caution">
    <text evidence="5">The sequence shown here is derived from an EMBL/GenBank/DDBJ whole genome shotgun (WGS) entry which is preliminary data.</text>
</comment>
<dbReference type="PANTHER" id="PTHR48029">
    <property type="entry name" value="NUCLEOLAR PROTEIN 8"/>
    <property type="match status" value="1"/>
</dbReference>
<dbReference type="SUPFAM" id="SSF54928">
    <property type="entry name" value="RNA-binding domain, RBD"/>
    <property type="match status" value="1"/>
</dbReference>
<dbReference type="GO" id="GO:0003723">
    <property type="term" value="F:RNA binding"/>
    <property type="evidence" value="ECO:0007669"/>
    <property type="project" value="UniProtKB-UniRule"/>
</dbReference>
<dbReference type="Gene3D" id="3.30.70.330">
    <property type="match status" value="1"/>
</dbReference>
<name>A0AAV8V9A8_9CUCU</name>